<sequence>MKKMAIPKVSELLKDSTKQSVRSETDTIKIWEAYKDQAALWRAIALLQIPATAMALVLALILWSTRSITLNVPAKPLPGVYAVHELRDNEFINVATEFINLVATYKPNVARRQFEKASEMLIEPMLSYFKTNILNDELKAIETTGRTQFFFPDPSKTTIQRDGKNVIVVFRGDRTKIIGGRDAPPTPAMYEITMTTIPRNILNPYGIVISNVIFESKKE</sequence>
<comment type="caution">
    <text evidence="2">The sequence shown here is derived from an EMBL/GenBank/DDBJ whole genome shotgun (WGS) entry which is preliminary data.</text>
</comment>
<accession>A0A7X9FS41</accession>
<evidence type="ECO:0000313" key="2">
    <source>
        <dbReference type="EMBL" id="NMC63320.1"/>
    </source>
</evidence>
<dbReference type="EMBL" id="JAAZON010000410">
    <property type="protein sequence ID" value="NMC63320.1"/>
    <property type="molecule type" value="Genomic_DNA"/>
</dbReference>
<keyword evidence="1" id="KW-0812">Transmembrane</keyword>
<dbReference type="Proteomes" id="UP000524246">
    <property type="component" value="Unassembled WGS sequence"/>
</dbReference>
<dbReference type="AlphaFoldDB" id="A0A7X9FS41"/>
<proteinExistence type="predicted"/>
<name>A0A7X9FS41_9DELT</name>
<gene>
    <name evidence="2" type="ORF">GYA55_09155</name>
</gene>
<evidence type="ECO:0000256" key="1">
    <source>
        <dbReference type="SAM" id="Phobius"/>
    </source>
</evidence>
<protein>
    <recommendedName>
        <fullName evidence="4">Bacterial virulence protein VirB8 domain-containing protein</fullName>
    </recommendedName>
</protein>
<feature type="transmembrane region" description="Helical" evidence="1">
    <location>
        <begin position="39"/>
        <end position="63"/>
    </location>
</feature>
<reference evidence="2 3" key="1">
    <citation type="journal article" date="2020" name="Biotechnol. Biofuels">
        <title>New insights from the biogas microbiome by comprehensive genome-resolved metagenomics of nearly 1600 species originating from multiple anaerobic digesters.</title>
        <authorList>
            <person name="Campanaro S."/>
            <person name="Treu L."/>
            <person name="Rodriguez-R L.M."/>
            <person name="Kovalovszki A."/>
            <person name="Ziels R.M."/>
            <person name="Maus I."/>
            <person name="Zhu X."/>
            <person name="Kougias P.G."/>
            <person name="Basile A."/>
            <person name="Luo G."/>
            <person name="Schluter A."/>
            <person name="Konstantinidis K.T."/>
            <person name="Angelidaki I."/>
        </authorList>
    </citation>
    <scope>NUCLEOTIDE SEQUENCE [LARGE SCALE GENOMIC DNA]</scope>
    <source>
        <strain evidence="2">AS27yjCOA_65</strain>
    </source>
</reference>
<keyword evidence="1" id="KW-0472">Membrane</keyword>
<organism evidence="2 3">
    <name type="scientific">SAR324 cluster bacterium</name>
    <dbReference type="NCBI Taxonomy" id="2024889"/>
    <lineage>
        <taxon>Bacteria</taxon>
        <taxon>Deltaproteobacteria</taxon>
        <taxon>SAR324 cluster</taxon>
    </lineage>
</organism>
<keyword evidence="1" id="KW-1133">Transmembrane helix</keyword>
<evidence type="ECO:0008006" key="4">
    <source>
        <dbReference type="Google" id="ProtNLM"/>
    </source>
</evidence>
<evidence type="ECO:0000313" key="3">
    <source>
        <dbReference type="Proteomes" id="UP000524246"/>
    </source>
</evidence>